<accession>A0ABX2HS81</accession>
<dbReference type="RefSeq" id="WP_165643124.1">
    <property type="nucleotide sequence ID" value="NZ_JAAITT010000062.1"/>
</dbReference>
<comment type="caution">
    <text evidence="1">The sequence shown here is derived from an EMBL/GenBank/DDBJ whole genome shotgun (WGS) entry which is preliminary data.</text>
</comment>
<organism evidence="1 2">
    <name type="scientific">Enterocloster aldenensis</name>
    <dbReference type="NCBI Taxonomy" id="358742"/>
    <lineage>
        <taxon>Bacteria</taxon>
        <taxon>Bacillati</taxon>
        <taxon>Bacillota</taxon>
        <taxon>Clostridia</taxon>
        <taxon>Lachnospirales</taxon>
        <taxon>Lachnospiraceae</taxon>
        <taxon>Enterocloster</taxon>
    </lineage>
</organism>
<protein>
    <submittedName>
        <fullName evidence="1">Uncharacterized protein</fullName>
    </submittedName>
</protein>
<keyword evidence="2" id="KW-1185">Reference proteome</keyword>
<dbReference type="EMBL" id="JAAITT010000062">
    <property type="protein sequence ID" value="NSJ52237.1"/>
    <property type="molecule type" value="Genomic_DNA"/>
</dbReference>
<evidence type="ECO:0000313" key="1">
    <source>
        <dbReference type="EMBL" id="NSJ52237.1"/>
    </source>
</evidence>
<dbReference type="Proteomes" id="UP000669239">
    <property type="component" value="Unassembled WGS sequence"/>
</dbReference>
<reference evidence="1 2" key="1">
    <citation type="journal article" date="2020" name="Cell Host Microbe">
        <title>Functional and Genomic Variation between Human-Derived Isolates of Lachnospiraceae Reveals Inter- and Intra-Species Diversity.</title>
        <authorList>
            <person name="Sorbara M.T."/>
            <person name="Littmann E.R."/>
            <person name="Fontana E."/>
            <person name="Moody T.U."/>
            <person name="Kohout C.E."/>
            <person name="Gjonbalaj M."/>
            <person name="Eaton V."/>
            <person name="Seok R."/>
            <person name="Leiner I.M."/>
            <person name="Pamer E.G."/>
        </authorList>
    </citation>
    <scope>NUCLEOTIDE SEQUENCE [LARGE SCALE GENOMIC DNA]</scope>
    <source>
        <strain evidence="1 2">MSK.1.17</strain>
    </source>
</reference>
<name>A0ABX2HS81_9FIRM</name>
<sequence length="55" mass="6221">MQHNYADIVALAKSVTEIALQRGMINMSRDCENTAKDIAKFYNAFVDEITRPDSN</sequence>
<gene>
    <name evidence="1" type="ORF">G5B36_26650</name>
</gene>
<proteinExistence type="predicted"/>
<evidence type="ECO:0000313" key="2">
    <source>
        <dbReference type="Proteomes" id="UP000669239"/>
    </source>
</evidence>